<comment type="function">
    <text evidence="8">Component of the signal peptidase complex (SPC) which catalyzes the cleavage of N-terminal signal sequences from nascent proteins as they are translocated into the lumen of the endoplasmic reticulum. Enhances the enzymatic activity of SPC and facilitates the interactions between different components of the translocation site.</text>
</comment>
<dbReference type="AlphaFoldDB" id="A0A6G1GZK9"/>
<dbReference type="Pfam" id="PF06703">
    <property type="entry name" value="SPC25"/>
    <property type="match status" value="1"/>
</dbReference>
<keyword evidence="6 9" id="KW-1133">Transmembrane helix</keyword>
<comment type="similarity">
    <text evidence="2">Belongs to the SPCS2 family.</text>
</comment>
<comment type="subcellular location">
    <subcellularLocation>
        <location evidence="1">Endoplasmic reticulum membrane</location>
        <topology evidence="1">Multi-pass membrane protein</topology>
    </subcellularLocation>
</comment>
<name>A0A6G1GZK9_9PEZI</name>
<dbReference type="GO" id="GO:0045047">
    <property type="term" value="P:protein targeting to ER"/>
    <property type="evidence" value="ECO:0007669"/>
    <property type="project" value="TreeGrafter"/>
</dbReference>
<reference evidence="10" key="1">
    <citation type="journal article" date="2020" name="Stud. Mycol.">
        <title>101 Dothideomycetes genomes: a test case for predicting lifestyles and emergence of pathogens.</title>
        <authorList>
            <person name="Haridas S."/>
            <person name="Albert R."/>
            <person name="Binder M."/>
            <person name="Bloem J."/>
            <person name="Labutti K."/>
            <person name="Salamov A."/>
            <person name="Andreopoulos B."/>
            <person name="Baker S."/>
            <person name="Barry K."/>
            <person name="Bills G."/>
            <person name="Bluhm B."/>
            <person name="Cannon C."/>
            <person name="Castanera R."/>
            <person name="Culley D."/>
            <person name="Daum C."/>
            <person name="Ezra D."/>
            <person name="Gonzalez J."/>
            <person name="Henrissat B."/>
            <person name="Kuo A."/>
            <person name="Liang C."/>
            <person name="Lipzen A."/>
            <person name="Lutzoni F."/>
            <person name="Magnuson J."/>
            <person name="Mondo S."/>
            <person name="Nolan M."/>
            <person name="Ohm R."/>
            <person name="Pangilinan J."/>
            <person name="Park H.-J."/>
            <person name="Ramirez L."/>
            <person name="Alfaro M."/>
            <person name="Sun H."/>
            <person name="Tritt A."/>
            <person name="Yoshinaga Y."/>
            <person name="Zwiers L.-H."/>
            <person name="Turgeon B."/>
            <person name="Goodwin S."/>
            <person name="Spatafora J."/>
            <person name="Crous P."/>
            <person name="Grigoriev I."/>
        </authorList>
    </citation>
    <scope>NUCLEOTIDE SEQUENCE</scope>
    <source>
        <strain evidence="10">CBS 113979</strain>
    </source>
</reference>
<sequence>MSSEGKIAVYSLADLKTTTDDILPTYLTSLHFTPTHTASTIRLALGYSAVLLAAALFYFDYTSGWATTAPYTLPAVLVYFALNGAYTAWIFIVERGAVFEGVGPQGERVVVRSRSRKNEGVYFLKIEITGAAGKGMKEIDVEAPFTRWFTRDGQIVPKPFQQWLASSVDVVGKADPTNVVEDIGRGSSIEEKGTASGVNIMGLPVERMGELLGGAVKTGGGGKKGKR</sequence>
<keyword evidence="5" id="KW-0256">Endoplasmic reticulum</keyword>
<dbReference type="EMBL" id="ML977158">
    <property type="protein sequence ID" value="KAF1986189.1"/>
    <property type="molecule type" value="Genomic_DNA"/>
</dbReference>
<dbReference type="Proteomes" id="UP000800041">
    <property type="component" value="Unassembled WGS sequence"/>
</dbReference>
<proteinExistence type="inferred from homology"/>
<accession>A0A6G1GZK9</accession>
<evidence type="ECO:0000313" key="10">
    <source>
        <dbReference type="EMBL" id="KAF1986189.1"/>
    </source>
</evidence>
<dbReference type="GO" id="GO:0006465">
    <property type="term" value="P:signal peptide processing"/>
    <property type="evidence" value="ECO:0007669"/>
    <property type="project" value="InterPro"/>
</dbReference>
<evidence type="ECO:0000256" key="8">
    <source>
        <dbReference type="ARBA" id="ARBA00045608"/>
    </source>
</evidence>
<evidence type="ECO:0000256" key="9">
    <source>
        <dbReference type="SAM" id="Phobius"/>
    </source>
</evidence>
<feature type="transmembrane region" description="Helical" evidence="9">
    <location>
        <begin position="40"/>
        <end position="59"/>
    </location>
</feature>
<dbReference type="InterPro" id="IPR009582">
    <property type="entry name" value="Spc2/SPCS2"/>
</dbReference>
<evidence type="ECO:0000256" key="2">
    <source>
        <dbReference type="ARBA" id="ARBA00007324"/>
    </source>
</evidence>
<keyword evidence="4 9" id="KW-0812">Transmembrane</keyword>
<dbReference type="OrthoDB" id="29558at2759"/>
<evidence type="ECO:0000313" key="11">
    <source>
        <dbReference type="Proteomes" id="UP000800041"/>
    </source>
</evidence>
<keyword evidence="7 9" id="KW-0472">Membrane</keyword>
<keyword evidence="11" id="KW-1185">Reference proteome</keyword>
<evidence type="ECO:0000256" key="1">
    <source>
        <dbReference type="ARBA" id="ARBA00004477"/>
    </source>
</evidence>
<gene>
    <name evidence="10" type="ORF">K402DRAFT_394045</name>
</gene>
<dbReference type="PANTHER" id="PTHR13085:SF0">
    <property type="entry name" value="SIGNAL PEPTIDASE COMPLEX SUBUNIT 2"/>
    <property type="match status" value="1"/>
</dbReference>
<organism evidence="10 11">
    <name type="scientific">Aulographum hederae CBS 113979</name>
    <dbReference type="NCBI Taxonomy" id="1176131"/>
    <lineage>
        <taxon>Eukaryota</taxon>
        <taxon>Fungi</taxon>
        <taxon>Dikarya</taxon>
        <taxon>Ascomycota</taxon>
        <taxon>Pezizomycotina</taxon>
        <taxon>Dothideomycetes</taxon>
        <taxon>Pleosporomycetidae</taxon>
        <taxon>Aulographales</taxon>
        <taxon>Aulographaceae</taxon>
    </lineage>
</organism>
<dbReference type="PANTHER" id="PTHR13085">
    <property type="entry name" value="MICROSOMAL SIGNAL PEPTIDASE 25 KDA SUBUNIT"/>
    <property type="match status" value="1"/>
</dbReference>
<feature type="transmembrane region" description="Helical" evidence="9">
    <location>
        <begin position="71"/>
        <end position="92"/>
    </location>
</feature>
<evidence type="ECO:0000256" key="5">
    <source>
        <dbReference type="ARBA" id="ARBA00022824"/>
    </source>
</evidence>
<protein>
    <recommendedName>
        <fullName evidence="3">Signal peptidase complex subunit 2</fullName>
    </recommendedName>
</protein>
<evidence type="ECO:0000256" key="7">
    <source>
        <dbReference type="ARBA" id="ARBA00023136"/>
    </source>
</evidence>
<evidence type="ECO:0000256" key="6">
    <source>
        <dbReference type="ARBA" id="ARBA00022989"/>
    </source>
</evidence>
<evidence type="ECO:0000256" key="4">
    <source>
        <dbReference type="ARBA" id="ARBA00022692"/>
    </source>
</evidence>
<dbReference type="GO" id="GO:0005787">
    <property type="term" value="C:signal peptidase complex"/>
    <property type="evidence" value="ECO:0007669"/>
    <property type="project" value="InterPro"/>
</dbReference>
<evidence type="ECO:0000256" key="3">
    <source>
        <dbReference type="ARBA" id="ARBA00017057"/>
    </source>
</evidence>